<dbReference type="PANTHER" id="PTHR34137:SF1">
    <property type="entry name" value="EXODEOXYRIBONUCLEASE 7 SMALL SUBUNIT"/>
    <property type="match status" value="1"/>
</dbReference>
<comment type="subunit">
    <text evidence="6">Heterooligomer composed of large and small subunits.</text>
</comment>
<dbReference type="RefSeq" id="WP_084235456.1">
    <property type="nucleotide sequence ID" value="NZ_FWXW01000010.1"/>
</dbReference>
<keyword evidence="8" id="KW-1185">Reference proteome</keyword>
<dbReference type="PANTHER" id="PTHR34137">
    <property type="entry name" value="EXODEOXYRIBONUCLEASE 7 SMALL SUBUNIT"/>
    <property type="match status" value="1"/>
</dbReference>
<dbReference type="Pfam" id="PF02609">
    <property type="entry name" value="Exonuc_VII_S"/>
    <property type="match status" value="1"/>
</dbReference>
<comment type="similarity">
    <text evidence="1 6">Belongs to the XseB family.</text>
</comment>
<dbReference type="SUPFAM" id="SSF116842">
    <property type="entry name" value="XseB-like"/>
    <property type="match status" value="1"/>
</dbReference>
<dbReference type="HAMAP" id="MF_00337">
    <property type="entry name" value="Exonuc_7_S"/>
    <property type="match status" value="1"/>
</dbReference>
<name>A0A1W2CLH3_9FIRM</name>
<dbReference type="STRING" id="1122930.SAMN02745168_0029"/>
<keyword evidence="5 6" id="KW-0269">Exonuclease</keyword>
<dbReference type="AlphaFoldDB" id="A0A1W2CLH3"/>
<keyword evidence="2 6" id="KW-0963">Cytoplasm</keyword>
<evidence type="ECO:0000256" key="4">
    <source>
        <dbReference type="ARBA" id="ARBA00022801"/>
    </source>
</evidence>
<evidence type="ECO:0000313" key="7">
    <source>
        <dbReference type="EMBL" id="SMC85498.1"/>
    </source>
</evidence>
<dbReference type="NCBIfam" id="NF002140">
    <property type="entry name" value="PRK00977.1-4"/>
    <property type="match status" value="1"/>
</dbReference>
<dbReference type="InterPro" id="IPR037004">
    <property type="entry name" value="Exonuc_VII_ssu_sf"/>
</dbReference>
<evidence type="ECO:0000256" key="3">
    <source>
        <dbReference type="ARBA" id="ARBA00022722"/>
    </source>
</evidence>
<dbReference type="EMBL" id="FWXW01000010">
    <property type="protein sequence ID" value="SMC85498.1"/>
    <property type="molecule type" value="Genomic_DNA"/>
</dbReference>
<accession>A0A1W2CLH3</accession>
<dbReference type="GO" id="GO:0006308">
    <property type="term" value="P:DNA catabolic process"/>
    <property type="evidence" value="ECO:0007669"/>
    <property type="project" value="UniProtKB-UniRule"/>
</dbReference>
<dbReference type="PIRSF" id="PIRSF006488">
    <property type="entry name" value="Exonuc_VII_S"/>
    <property type="match status" value="1"/>
</dbReference>
<proteinExistence type="inferred from homology"/>
<evidence type="ECO:0000256" key="2">
    <source>
        <dbReference type="ARBA" id="ARBA00022490"/>
    </source>
</evidence>
<reference evidence="7 8" key="1">
    <citation type="submission" date="2017-04" db="EMBL/GenBank/DDBJ databases">
        <authorList>
            <person name="Afonso C.L."/>
            <person name="Miller P.J."/>
            <person name="Scott M.A."/>
            <person name="Spackman E."/>
            <person name="Goraichik I."/>
            <person name="Dimitrov K.M."/>
            <person name="Suarez D.L."/>
            <person name="Swayne D.E."/>
        </authorList>
    </citation>
    <scope>NUCLEOTIDE SEQUENCE [LARGE SCALE GENOMIC DNA]</scope>
    <source>
        <strain evidence="7 8">DSM 12816</strain>
    </source>
</reference>
<evidence type="ECO:0000256" key="5">
    <source>
        <dbReference type="ARBA" id="ARBA00022839"/>
    </source>
</evidence>
<comment type="subcellular location">
    <subcellularLocation>
        <location evidence="6">Cytoplasm</location>
    </subcellularLocation>
</comment>
<dbReference type="GO" id="GO:0009318">
    <property type="term" value="C:exodeoxyribonuclease VII complex"/>
    <property type="evidence" value="ECO:0007669"/>
    <property type="project" value="UniProtKB-UniRule"/>
</dbReference>
<evidence type="ECO:0000256" key="6">
    <source>
        <dbReference type="HAMAP-Rule" id="MF_00337"/>
    </source>
</evidence>
<keyword evidence="4 6" id="KW-0378">Hydrolase</keyword>
<evidence type="ECO:0000256" key="1">
    <source>
        <dbReference type="ARBA" id="ARBA00009998"/>
    </source>
</evidence>
<dbReference type="EC" id="3.1.11.6" evidence="6"/>
<dbReference type="GO" id="GO:0008855">
    <property type="term" value="F:exodeoxyribonuclease VII activity"/>
    <property type="evidence" value="ECO:0007669"/>
    <property type="project" value="UniProtKB-UniRule"/>
</dbReference>
<dbReference type="InterPro" id="IPR003761">
    <property type="entry name" value="Exonuc_VII_S"/>
</dbReference>
<sequence>MAEKKLSFEDSITRLEQIVKLLEKGDARLEDSLALFEEGTGLLRRCGTMLDNAEQKVVRLMKSADGTPAETEFPKESV</sequence>
<organism evidence="7 8">
    <name type="scientific">Papillibacter cinnamivorans DSM 12816</name>
    <dbReference type="NCBI Taxonomy" id="1122930"/>
    <lineage>
        <taxon>Bacteria</taxon>
        <taxon>Bacillati</taxon>
        <taxon>Bacillota</taxon>
        <taxon>Clostridia</taxon>
        <taxon>Eubacteriales</taxon>
        <taxon>Oscillospiraceae</taxon>
        <taxon>Papillibacter</taxon>
    </lineage>
</organism>
<dbReference type="Gene3D" id="1.10.287.1040">
    <property type="entry name" value="Exonuclease VII, small subunit"/>
    <property type="match status" value="1"/>
</dbReference>
<dbReference type="GO" id="GO:0005829">
    <property type="term" value="C:cytosol"/>
    <property type="evidence" value="ECO:0007669"/>
    <property type="project" value="TreeGrafter"/>
</dbReference>
<dbReference type="NCBIfam" id="TIGR01280">
    <property type="entry name" value="xseB"/>
    <property type="match status" value="1"/>
</dbReference>
<protein>
    <recommendedName>
        <fullName evidence="6">Exodeoxyribonuclease 7 small subunit</fullName>
        <ecNumber evidence="6">3.1.11.6</ecNumber>
    </recommendedName>
    <alternativeName>
        <fullName evidence="6">Exodeoxyribonuclease VII small subunit</fullName>
        <shortName evidence="6">Exonuclease VII small subunit</shortName>
    </alternativeName>
</protein>
<keyword evidence="3 6" id="KW-0540">Nuclease</keyword>
<evidence type="ECO:0000313" key="8">
    <source>
        <dbReference type="Proteomes" id="UP000192790"/>
    </source>
</evidence>
<gene>
    <name evidence="6" type="primary">xseB</name>
    <name evidence="7" type="ORF">SAMN02745168_0029</name>
</gene>
<comment type="catalytic activity">
    <reaction evidence="6">
        <text>Exonucleolytic cleavage in either 5'- to 3'- or 3'- to 5'-direction to yield nucleoside 5'-phosphates.</text>
        <dbReference type="EC" id="3.1.11.6"/>
    </reaction>
</comment>
<dbReference type="Proteomes" id="UP000192790">
    <property type="component" value="Unassembled WGS sequence"/>
</dbReference>
<comment type="function">
    <text evidence="6">Bidirectionally degrades single-stranded DNA into large acid-insoluble oligonucleotides, which are then degraded further into small acid-soluble oligonucleotides.</text>
</comment>
<dbReference type="OrthoDB" id="49164at2"/>